<evidence type="ECO:0000313" key="5">
    <source>
        <dbReference type="Proteomes" id="UP000286134"/>
    </source>
</evidence>
<evidence type="ECO:0000256" key="1">
    <source>
        <dbReference type="ARBA" id="ARBA00023242"/>
    </source>
</evidence>
<dbReference type="Pfam" id="PF00172">
    <property type="entry name" value="Zn_clus"/>
    <property type="match status" value="1"/>
</dbReference>
<feature type="region of interest" description="Disordered" evidence="2">
    <location>
        <begin position="88"/>
        <end position="107"/>
    </location>
</feature>
<dbReference type="Gene3D" id="4.10.240.10">
    <property type="entry name" value="Zn(2)-C6 fungal-type DNA-binding domain"/>
    <property type="match status" value="1"/>
</dbReference>
<proteinExistence type="predicted"/>
<keyword evidence="1" id="KW-0539">Nucleus</keyword>
<feature type="compositionally biased region" description="Polar residues" evidence="2">
    <location>
        <begin position="91"/>
        <end position="103"/>
    </location>
</feature>
<accession>A0A420HW76</accession>
<evidence type="ECO:0000313" key="4">
    <source>
        <dbReference type="EMBL" id="RKF61650.1"/>
    </source>
</evidence>
<organism evidence="4 5">
    <name type="scientific">Erysiphe neolycopersici</name>
    <dbReference type="NCBI Taxonomy" id="212602"/>
    <lineage>
        <taxon>Eukaryota</taxon>
        <taxon>Fungi</taxon>
        <taxon>Dikarya</taxon>
        <taxon>Ascomycota</taxon>
        <taxon>Pezizomycotina</taxon>
        <taxon>Leotiomycetes</taxon>
        <taxon>Erysiphales</taxon>
        <taxon>Erysiphaceae</taxon>
        <taxon>Erysiphe</taxon>
    </lineage>
</organism>
<sequence length="374" mass="41460">MCSSSKIRCNKQKPICGRCERLGLQCLYSPARRIGRPNSLRGPQTIRPSTRLLRPRPPQQHFEAQDPPNVINNDLLSSVGEIKLSLKPEISSETSQQSNQSLGRPQERDSTIAHIVAQECVIVPNNSFGKQVNISINLLESSPNFPQSADDTLSVFETQSLQPNHGDDVIPKDCQAIDKRSLPVAPSQSLFCAAIAMKILAHLEMTSEKLESNALVEDYNQIQSYNGIIEIVMASLTPLSTILMCSCSKMLDIALLATSTCLAVLDILHLIIRKLSQYSKQEKLVRSSSASLKSIKSIMENDGEVHHVSSLKESIDSVQSKMMRELPKVAKLISLFQFLIENDNRINHSSELQLALVAEVKSKFQCLAKSIADW</sequence>
<protein>
    <submittedName>
        <fullName evidence="4">Putative zn 2cys6 transcription factor</fullName>
    </submittedName>
</protein>
<evidence type="ECO:0000259" key="3">
    <source>
        <dbReference type="PROSITE" id="PS50048"/>
    </source>
</evidence>
<keyword evidence="5" id="KW-1185">Reference proteome</keyword>
<dbReference type="EMBL" id="MCFK01004008">
    <property type="protein sequence ID" value="RKF61650.1"/>
    <property type="molecule type" value="Genomic_DNA"/>
</dbReference>
<evidence type="ECO:0000256" key="2">
    <source>
        <dbReference type="SAM" id="MobiDB-lite"/>
    </source>
</evidence>
<comment type="caution">
    <text evidence="4">The sequence shown here is derived from an EMBL/GenBank/DDBJ whole genome shotgun (WGS) entry which is preliminary data.</text>
</comment>
<dbReference type="GO" id="GO:0008270">
    <property type="term" value="F:zinc ion binding"/>
    <property type="evidence" value="ECO:0007669"/>
    <property type="project" value="InterPro"/>
</dbReference>
<dbReference type="AlphaFoldDB" id="A0A420HW76"/>
<name>A0A420HW76_9PEZI</name>
<dbReference type="OrthoDB" id="2740448at2759"/>
<feature type="domain" description="Zn(2)-C6 fungal-type" evidence="3">
    <location>
        <begin position="1"/>
        <end position="28"/>
    </location>
</feature>
<gene>
    <name evidence="4" type="ORF">OnM2_040022</name>
</gene>
<dbReference type="PROSITE" id="PS50048">
    <property type="entry name" value="ZN2_CY6_FUNGAL_2"/>
    <property type="match status" value="1"/>
</dbReference>
<dbReference type="GO" id="GO:0000981">
    <property type="term" value="F:DNA-binding transcription factor activity, RNA polymerase II-specific"/>
    <property type="evidence" value="ECO:0007669"/>
    <property type="project" value="InterPro"/>
</dbReference>
<dbReference type="CDD" id="cd00067">
    <property type="entry name" value="GAL4"/>
    <property type="match status" value="1"/>
</dbReference>
<dbReference type="SUPFAM" id="SSF57701">
    <property type="entry name" value="Zn2/Cys6 DNA-binding domain"/>
    <property type="match status" value="1"/>
</dbReference>
<dbReference type="InterPro" id="IPR036864">
    <property type="entry name" value="Zn2-C6_fun-type_DNA-bd_sf"/>
</dbReference>
<dbReference type="STRING" id="212602.A0A420HW76"/>
<dbReference type="InterPro" id="IPR001138">
    <property type="entry name" value="Zn2Cys6_DnaBD"/>
</dbReference>
<dbReference type="Proteomes" id="UP000286134">
    <property type="component" value="Unassembled WGS sequence"/>
</dbReference>
<feature type="region of interest" description="Disordered" evidence="2">
    <location>
        <begin position="37"/>
        <end position="70"/>
    </location>
</feature>
<reference evidence="4 5" key="1">
    <citation type="journal article" date="2018" name="BMC Genomics">
        <title>Comparative genome analyses reveal sequence features reflecting distinct modes of host-adaptation between dicot and monocot powdery mildew.</title>
        <authorList>
            <person name="Wu Y."/>
            <person name="Ma X."/>
            <person name="Pan Z."/>
            <person name="Kale S.D."/>
            <person name="Song Y."/>
            <person name="King H."/>
            <person name="Zhang Q."/>
            <person name="Presley C."/>
            <person name="Deng X."/>
            <person name="Wei C.I."/>
            <person name="Xiao S."/>
        </authorList>
    </citation>
    <scope>NUCLEOTIDE SEQUENCE [LARGE SCALE GENOMIC DNA]</scope>
    <source>
        <strain evidence="4">UMSG2</strain>
    </source>
</reference>